<evidence type="ECO:0000313" key="2">
    <source>
        <dbReference type="EMBL" id="KAG5671759.1"/>
    </source>
</evidence>
<protein>
    <submittedName>
        <fullName evidence="2">Uncharacterized protein</fullName>
    </submittedName>
</protein>
<name>A0A9J6BPV6_POLVA</name>
<evidence type="ECO:0000313" key="3">
    <source>
        <dbReference type="Proteomes" id="UP001107558"/>
    </source>
</evidence>
<keyword evidence="3" id="KW-1185">Reference proteome</keyword>
<gene>
    <name evidence="2" type="ORF">PVAND_001938</name>
</gene>
<feature type="region of interest" description="Disordered" evidence="1">
    <location>
        <begin position="33"/>
        <end position="58"/>
    </location>
</feature>
<dbReference type="Proteomes" id="UP001107558">
    <property type="component" value="Chromosome 3"/>
</dbReference>
<dbReference type="AlphaFoldDB" id="A0A9J6BPV6"/>
<comment type="caution">
    <text evidence="2">The sequence shown here is derived from an EMBL/GenBank/DDBJ whole genome shotgun (WGS) entry which is preliminary data.</text>
</comment>
<evidence type="ECO:0000256" key="1">
    <source>
        <dbReference type="SAM" id="MobiDB-lite"/>
    </source>
</evidence>
<sequence>MNSSGGKTPSTSSASSARPSAYNANAMAMIRNELSQYANSGEMTGQQSPQPQQCQQQATNVDRNVIFLQQMLSQVGIDVSQKII</sequence>
<proteinExistence type="predicted"/>
<reference evidence="2" key="1">
    <citation type="submission" date="2021-03" db="EMBL/GenBank/DDBJ databases">
        <title>Chromosome level genome of the anhydrobiotic midge Polypedilum vanderplanki.</title>
        <authorList>
            <person name="Yoshida Y."/>
            <person name="Kikawada T."/>
            <person name="Gusev O."/>
        </authorList>
    </citation>
    <scope>NUCLEOTIDE SEQUENCE</scope>
    <source>
        <strain evidence="2">NIAS01</strain>
        <tissue evidence="2">Whole body or cell culture</tissue>
    </source>
</reference>
<dbReference type="EMBL" id="JADBJN010000003">
    <property type="protein sequence ID" value="KAG5671759.1"/>
    <property type="molecule type" value="Genomic_DNA"/>
</dbReference>
<organism evidence="2 3">
    <name type="scientific">Polypedilum vanderplanki</name>
    <name type="common">Sleeping chironomid midge</name>
    <dbReference type="NCBI Taxonomy" id="319348"/>
    <lineage>
        <taxon>Eukaryota</taxon>
        <taxon>Metazoa</taxon>
        <taxon>Ecdysozoa</taxon>
        <taxon>Arthropoda</taxon>
        <taxon>Hexapoda</taxon>
        <taxon>Insecta</taxon>
        <taxon>Pterygota</taxon>
        <taxon>Neoptera</taxon>
        <taxon>Endopterygota</taxon>
        <taxon>Diptera</taxon>
        <taxon>Nematocera</taxon>
        <taxon>Chironomoidea</taxon>
        <taxon>Chironomidae</taxon>
        <taxon>Chironominae</taxon>
        <taxon>Polypedilum</taxon>
        <taxon>Polypedilum</taxon>
    </lineage>
</organism>
<feature type="compositionally biased region" description="Polar residues" evidence="1">
    <location>
        <begin position="33"/>
        <end position="45"/>
    </location>
</feature>
<feature type="compositionally biased region" description="Low complexity" evidence="1">
    <location>
        <begin position="46"/>
        <end position="57"/>
    </location>
</feature>
<accession>A0A9J6BPV6</accession>